<organism evidence="2 3">
    <name type="scientific">Suillus fuscotomentosus</name>
    <dbReference type="NCBI Taxonomy" id="1912939"/>
    <lineage>
        <taxon>Eukaryota</taxon>
        <taxon>Fungi</taxon>
        <taxon>Dikarya</taxon>
        <taxon>Basidiomycota</taxon>
        <taxon>Agaricomycotina</taxon>
        <taxon>Agaricomycetes</taxon>
        <taxon>Agaricomycetidae</taxon>
        <taxon>Boletales</taxon>
        <taxon>Suillineae</taxon>
        <taxon>Suillaceae</taxon>
        <taxon>Suillus</taxon>
    </lineage>
</organism>
<gene>
    <name evidence="2" type="ORF">F5891DRAFT_986338</name>
</gene>
<dbReference type="InterPro" id="IPR027417">
    <property type="entry name" value="P-loop_NTPase"/>
</dbReference>
<accession>A0AAD4DS63</accession>
<sequence>MDPSKIKRRIGRFRILVIGRANAGKTTILQRVCNTRDQPEIYNSKGEKIDLTGSRGRGLHDIDDEVVFPSNPGFVFHDSRGFEAGGVSEFDKVQTFIIERSKEMKITKRLHTIWFCIPMDEACRSFTAAENKFFSQCDTGSKSQSSVPVIVVFTKFDALYDVAYTQLKTEGKSRKDARKLAAKRAEETFANGPQLRFLKDVRKPPPCHVCLPNMDKDDANSGPLIERTAATLDDEVLKRLFVTTQQTNLEVCMKYAIERTLREHLGSAETSASEGHEKIIGTLGAWFPHIWAVRLSILIRARAMLIQVVAHRSQGVSVSILVRATAMLIQVVAHRSQEDELRDDHCAVIQSKLLSVRRYLQDKGQSDPSFYVALEQYMSSPHAAAVVKGVSDPVHAYEQAVAASAMEKESSSSQAKAELINAVLEITLNHRLSVNVGFERFIEVFEARESPSAENPEMVVESTGLDVPPKHSLSDSSALSSDPWNVSVNRTRLQSFPVGDQRIDLQSLHSKISCDCLRMPDMEGRSSLSYEVNMGAEDEKADAAAMGVDTFDEEDKHEDACRRADGDGCWLSDTNLLSPMGVLVPSRGRGGICGLFALWAGFLLEGAEIRSGRGGQMQGPWDWDCLDSRLSLVLEFG</sequence>
<evidence type="ECO:0008006" key="4">
    <source>
        <dbReference type="Google" id="ProtNLM"/>
    </source>
</evidence>
<dbReference type="EMBL" id="JABBWK010000114">
    <property type="protein sequence ID" value="KAG1892892.1"/>
    <property type="molecule type" value="Genomic_DNA"/>
</dbReference>
<dbReference type="SUPFAM" id="SSF52540">
    <property type="entry name" value="P-loop containing nucleoside triphosphate hydrolases"/>
    <property type="match status" value="1"/>
</dbReference>
<feature type="region of interest" description="Disordered" evidence="1">
    <location>
        <begin position="452"/>
        <end position="481"/>
    </location>
</feature>
<keyword evidence="3" id="KW-1185">Reference proteome</keyword>
<name>A0AAD4DS63_9AGAM</name>
<reference evidence="2" key="1">
    <citation type="journal article" date="2020" name="New Phytol.">
        <title>Comparative genomics reveals dynamic genome evolution in host specialist ectomycorrhizal fungi.</title>
        <authorList>
            <person name="Lofgren L.A."/>
            <person name="Nguyen N.H."/>
            <person name="Vilgalys R."/>
            <person name="Ruytinx J."/>
            <person name="Liao H.L."/>
            <person name="Branco S."/>
            <person name="Kuo A."/>
            <person name="LaButti K."/>
            <person name="Lipzen A."/>
            <person name="Andreopoulos W."/>
            <person name="Pangilinan J."/>
            <person name="Riley R."/>
            <person name="Hundley H."/>
            <person name="Na H."/>
            <person name="Barry K."/>
            <person name="Grigoriev I.V."/>
            <person name="Stajich J.E."/>
            <person name="Kennedy P.G."/>
        </authorList>
    </citation>
    <scope>NUCLEOTIDE SEQUENCE</scope>
    <source>
        <strain evidence="2">FC203</strain>
    </source>
</reference>
<protein>
    <recommendedName>
        <fullName evidence="4">G domain-containing protein</fullName>
    </recommendedName>
</protein>
<comment type="caution">
    <text evidence="2">The sequence shown here is derived from an EMBL/GenBank/DDBJ whole genome shotgun (WGS) entry which is preliminary data.</text>
</comment>
<dbReference type="GeneID" id="64672047"/>
<dbReference type="RefSeq" id="XP_041218468.1">
    <property type="nucleotide sequence ID" value="XM_041377749.1"/>
</dbReference>
<dbReference type="CDD" id="cd00882">
    <property type="entry name" value="Ras_like_GTPase"/>
    <property type="match status" value="1"/>
</dbReference>
<evidence type="ECO:0000313" key="2">
    <source>
        <dbReference type="EMBL" id="KAG1892892.1"/>
    </source>
</evidence>
<proteinExistence type="predicted"/>
<dbReference type="AlphaFoldDB" id="A0AAD4DS63"/>
<dbReference type="Gene3D" id="3.40.50.300">
    <property type="entry name" value="P-loop containing nucleotide triphosphate hydrolases"/>
    <property type="match status" value="1"/>
</dbReference>
<evidence type="ECO:0000313" key="3">
    <source>
        <dbReference type="Proteomes" id="UP001195769"/>
    </source>
</evidence>
<dbReference type="Proteomes" id="UP001195769">
    <property type="component" value="Unassembled WGS sequence"/>
</dbReference>
<evidence type="ECO:0000256" key="1">
    <source>
        <dbReference type="SAM" id="MobiDB-lite"/>
    </source>
</evidence>